<dbReference type="SMART" id="SM00647">
    <property type="entry name" value="IBR"/>
    <property type="match status" value="1"/>
</dbReference>
<dbReference type="InterPro" id="IPR013083">
    <property type="entry name" value="Znf_RING/FYVE/PHD"/>
</dbReference>
<dbReference type="EMBL" id="JAAGAX010000018">
    <property type="protein sequence ID" value="KAF2285123.1"/>
    <property type="molecule type" value="Genomic_DNA"/>
</dbReference>
<dbReference type="UniPathway" id="UPA00143"/>
<evidence type="ECO:0000259" key="15">
    <source>
        <dbReference type="PROSITE" id="PS51873"/>
    </source>
</evidence>
<dbReference type="PROSITE" id="PS51873">
    <property type="entry name" value="TRIAD"/>
    <property type="match status" value="1"/>
</dbReference>
<evidence type="ECO:0000256" key="1">
    <source>
        <dbReference type="ARBA" id="ARBA00001798"/>
    </source>
</evidence>
<evidence type="ECO:0000256" key="10">
    <source>
        <dbReference type="ARBA" id="ARBA00022771"/>
    </source>
</evidence>
<organism evidence="16 17">
    <name type="scientific">Hevea brasiliensis</name>
    <name type="common">Para rubber tree</name>
    <name type="synonym">Siphonia brasiliensis</name>
    <dbReference type="NCBI Taxonomy" id="3981"/>
    <lineage>
        <taxon>Eukaryota</taxon>
        <taxon>Viridiplantae</taxon>
        <taxon>Streptophyta</taxon>
        <taxon>Embryophyta</taxon>
        <taxon>Tracheophyta</taxon>
        <taxon>Spermatophyta</taxon>
        <taxon>Magnoliopsida</taxon>
        <taxon>eudicotyledons</taxon>
        <taxon>Gunneridae</taxon>
        <taxon>Pentapetalae</taxon>
        <taxon>rosids</taxon>
        <taxon>fabids</taxon>
        <taxon>Malpighiales</taxon>
        <taxon>Euphorbiaceae</taxon>
        <taxon>Crotonoideae</taxon>
        <taxon>Micrandreae</taxon>
        <taxon>Hevea</taxon>
    </lineage>
</organism>
<keyword evidence="7" id="KW-0808">Transferase</keyword>
<sequence length="402" mass="45574">MEIQRIVVCLESQHTPNPQEQEQVEVGSRRKPKVEKPEMIEIVNLDDGDDDVFFYSPISNKGNTRRTAIAVEQYSEERDLNLAIIASLKSTNKTNKQENFVHLSHDNHDYYYVDDVGGGVDDDDDDVRVLNFKPQSNISKVGRNSFKDSVTECGQSSKAKSDPEFVCEICVEPKTGDESFDIKGCTHAYCRDCMAKYLDSKLQDNIAKISCPVSGCAGSLEPEYCRSILPQEVFDRWGNALCEALIMGCQKFYCPFKDCSAMLIDDGGEVIRESECPNCRRMFCAQCKVPWHSGIQCQEFQKLHEDEREKEDIMLMKLAENKHWRRCPNCRIYVERTQGCRTVEFEDHIEQAFDIVSHNSLTGKFEQCQCPGVALLSVTAVELLKQIPAPITVITARVDSST</sequence>
<evidence type="ECO:0000256" key="11">
    <source>
        <dbReference type="ARBA" id="ARBA00022786"/>
    </source>
</evidence>
<evidence type="ECO:0000256" key="9">
    <source>
        <dbReference type="ARBA" id="ARBA00022737"/>
    </source>
</evidence>
<dbReference type="InterPro" id="IPR001841">
    <property type="entry name" value="Znf_RING"/>
</dbReference>
<reference evidence="16 17" key="1">
    <citation type="journal article" date="2020" name="Mol. Plant">
        <title>The Chromosome-Based Rubber Tree Genome Provides New Insights into Spurge Genome Evolution and Rubber Biosynthesis.</title>
        <authorList>
            <person name="Liu J."/>
            <person name="Shi C."/>
            <person name="Shi C.C."/>
            <person name="Li W."/>
            <person name="Zhang Q.J."/>
            <person name="Zhang Y."/>
            <person name="Li K."/>
            <person name="Lu H.F."/>
            <person name="Shi C."/>
            <person name="Zhu S.T."/>
            <person name="Xiao Z.Y."/>
            <person name="Nan H."/>
            <person name="Yue Y."/>
            <person name="Zhu X.G."/>
            <person name="Wu Y."/>
            <person name="Hong X.N."/>
            <person name="Fan G.Y."/>
            <person name="Tong Y."/>
            <person name="Zhang D."/>
            <person name="Mao C.L."/>
            <person name="Liu Y.L."/>
            <person name="Hao S.J."/>
            <person name="Liu W.Q."/>
            <person name="Lv M.Q."/>
            <person name="Zhang H.B."/>
            <person name="Liu Y."/>
            <person name="Hu-Tang G.R."/>
            <person name="Wang J.P."/>
            <person name="Wang J.H."/>
            <person name="Sun Y.H."/>
            <person name="Ni S.B."/>
            <person name="Chen W.B."/>
            <person name="Zhang X.C."/>
            <person name="Jiao Y.N."/>
            <person name="Eichler E.E."/>
            <person name="Li G.H."/>
            <person name="Liu X."/>
            <person name="Gao L.Z."/>
        </authorList>
    </citation>
    <scope>NUCLEOTIDE SEQUENCE [LARGE SCALE GENOMIC DNA]</scope>
    <source>
        <strain evidence="17">cv. GT1</strain>
        <tissue evidence="16">Leaf</tissue>
    </source>
</reference>
<dbReference type="SUPFAM" id="SSF57850">
    <property type="entry name" value="RING/U-box"/>
    <property type="match status" value="3"/>
</dbReference>
<keyword evidence="17" id="KW-1185">Reference proteome</keyword>
<evidence type="ECO:0000256" key="8">
    <source>
        <dbReference type="ARBA" id="ARBA00022723"/>
    </source>
</evidence>
<dbReference type="FunFam" id="3.30.40.10:FF:000230">
    <property type="entry name" value="RBR-type E3 ubiquitin transferase"/>
    <property type="match status" value="1"/>
</dbReference>
<feature type="domain" description="RING-type" evidence="15">
    <location>
        <begin position="163"/>
        <end position="374"/>
    </location>
</feature>
<evidence type="ECO:0000259" key="14">
    <source>
        <dbReference type="PROSITE" id="PS50089"/>
    </source>
</evidence>
<dbReference type="InterPro" id="IPR044066">
    <property type="entry name" value="TRIAD_supradom"/>
</dbReference>
<comment type="function">
    <text evidence="3">Might act as an E3 ubiquitin-protein ligase, or as part of E3 complex, which accepts ubiquitin from specific E2 ubiquitin-conjugating enzymes and then transfers it to substrates.</text>
</comment>
<evidence type="ECO:0000256" key="5">
    <source>
        <dbReference type="ARBA" id="ARBA00005884"/>
    </source>
</evidence>
<dbReference type="Gene3D" id="1.20.120.1750">
    <property type="match status" value="1"/>
</dbReference>
<dbReference type="Proteomes" id="UP000467840">
    <property type="component" value="Chromosome 12"/>
</dbReference>
<proteinExistence type="inferred from homology"/>
<evidence type="ECO:0000256" key="6">
    <source>
        <dbReference type="ARBA" id="ARBA00012251"/>
    </source>
</evidence>
<keyword evidence="10 13" id="KW-0863">Zinc-finger</keyword>
<feature type="domain" description="RING-type" evidence="14">
    <location>
        <begin position="167"/>
        <end position="213"/>
    </location>
</feature>
<dbReference type="InterPro" id="IPR031127">
    <property type="entry name" value="E3_UB_ligase_RBR"/>
</dbReference>
<dbReference type="PROSITE" id="PS00518">
    <property type="entry name" value="ZF_RING_1"/>
    <property type="match status" value="1"/>
</dbReference>
<keyword evidence="8" id="KW-0479">Metal-binding</keyword>
<dbReference type="PANTHER" id="PTHR11685">
    <property type="entry name" value="RBR FAMILY RING FINGER AND IBR DOMAIN-CONTAINING"/>
    <property type="match status" value="1"/>
</dbReference>
<comment type="catalytic activity">
    <reaction evidence="1">
        <text>[E2 ubiquitin-conjugating enzyme]-S-ubiquitinyl-L-cysteine + [acceptor protein]-L-lysine = [E2 ubiquitin-conjugating enzyme]-L-cysteine + [acceptor protein]-N(6)-ubiquitinyl-L-lysine.</text>
        <dbReference type="EC" id="2.3.2.31"/>
    </reaction>
</comment>
<dbReference type="GO" id="GO:0061630">
    <property type="term" value="F:ubiquitin protein ligase activity"/>
    <property type="evidence" value="ECO:0007669"/>
    <property type="project" value="UniProtKB-EC"/>
</dbReference>
<dbReference type="InterPro" id="IPR017907">
    <property type="entry name" value="Znf_RING_CS"/>
</dbReference>
<dbReference type="PROSITE" id="PS50089">
    <property type="entry name" value="ZF_RING_2"/>
    <property type="match status" value="1"/>
</dbReference>
<name>A0A6A6KAG4_HEVBR</name>
<keyword evidence="9" id="KW-0677">Repeat</keyword>
<gene>
    <name evidence="16" type="ORF">GH714_037980</name>
</gene>
<evidence type="ECO:0000256" key="2">
    <source>
        <dbReference type="ARBA" id="ARBA00001947"/>
    </source>
</evidence>
<dbReference type="GO" id="GO:0008270">
    <property type="term" value="F:zinc ion binding"/>
    <property type="evidence" value="ECO:0007669"/>
    <property type="project" value="UniProtKB-KW"/>
</dbReference>
<comment type="similarity">
    <text evidence="5">Belongs to the RBR family. Ariadne subfamily.</text>
</comment>
<evidence type="ECO:0000256" key="4">
    <source>
        <dbReference type="ARBA" id="ARBA00004906"/>
    </source>
</evidence>
<dbReference type="EC" id="2.3.2.31" evidence="6"/>
<evidence type="ECO:0000313" key="17">
    <source>
        <dbReference type="Proteomes" id="UP000467840"/>
    </source>
</evidence>
<comment type="caution">
    <text evidence="16">The sequence shown here is derived from an EMBL/GenBank/DDBJ whole genome shotgun (WGS) entry which is preliminary data.</text>
</comment>
<dbReference type="CDD" id="cd22582">
    <property type="entry name" value="BRcat_RBR_unk"/>
    <property type="match status" value="1"/>
</dbReference>
<evidence type="ECO:0000313" key="16">
    <source>
        <dbReference type="EMBL" id="KAF2285123.1"/>
    </source>
</evidence>
<evidence type="ECO:0000256" key="7">
    <source>
        <dbReference type="ARBA" id="ARBA00022679"/>
    </source>
</evidence>
<keyword evidence="11" id="KW-0833">Ubl conjugation pathway</keyword>
<evidence type="ECO:0000256" key="12">
    <source>
        <dbReference type="ARBA" id="ARBA00022833"/>
    </source>
</evidence>
<keyword evidence="12" id="KW-0862">Zinc</keyword>
<accession>A0A6A6KAG4</accession>
<dbReference type="InterPro" id="IPR002867">
    <property type="entry name" value="IBR_dom"/>
</dbReference>
<protein>
    <recommendedName>
        <fullName evidence="6">RBR-type E3 ubiquitin transferase</fullName>
        <ecNumber evidence="6">2.3.2.31</ecNumber>
    </recommendedName>
</protein>
<dbReference type="AlphaFoldDB" id="A0A6A6KAG4"/>
<dbReference type="Gene3D" id="3.30.40.10">
    <property type="entry name" value="Zinc/RING finger domain, C3HC4 (zinc finger)"/>
    <property type="match status" value="1"/>
</dbReference>
<evidence type="ECO:0000256" key="13">
    <source>
        <dbReference type="PROSITE-ProRule" id="PRU00175"/>
    </source>
</evidence>
<dbReference type="Pfam" id="PF01485">
    <property type="entry name" value="IBR"/>
    <property type="match status" value="1"/>
</dbReference>
<evidence type="ECO:0000256" key="3">
    <source>
        <dbReference type="ARBA" id="ARBA00003976"/>
    </source>
</evidence>
<dbReference type="GO" id="GO:0016567">
    <property type="term" value="P:protein ubiquitination"/>
    <property type="evidence" value="ECO:0007669"/>
    <property type="project" value="UniProtKB-UniPathway"/>
</dbReference>
<comment type="cofactor">
    <cofactor evidence="2">
        <name>Zn(2+)</name>
        <dbReference type="ChEBI" id="CHEBI:29105"/>
    </cofactor>
</comment>
<comment type="pathway">
    <text evidence="4">Protein modification; protein ubiquitination.</text>
</comment>